<dbReference type="SMART" id="SM00066">
    <property type="entry name" value="GAL4"/>
    <property type="match status" value="1"/>
</dbReference>
<evidence type="ECO:0000256" key="1">
    <source>
        <dbReference type="ARBA" id="ARBA00004123"/>
    </source>
</evidence>
<evidence type="ECO:0000256" key="3">
    <source>
        <dbReference type="ARBA" id="ARBA00023015"/>
    </source>
</evidence>
<protein>
    <recommendedName>
        <fullName evidence="7">Zn(2)-C6 fungal-type domain-containing protein</fullName>
    </recommendedName>
</protein>
<dbReference type="OMA" id="RSPFNEC"/>
<keyword evidence="5" id="KW-0804">Transcription</keyword>
<dbReference type="PROSITE" id="PS00463">
    <property type="entry name" value="ZN2_CY6_FUNGAL_1"/>
    <property type="match status" value="1"/>
</dbReference>
<dbReference type="PROSITE" id="PS50048">
    <property type="entry name" value="ZN2_CY6_FUNGAL_2"/>
    <property type="match status" value="1"/>
</dbReference>
<feature type="domain" description="Zn(2)-C6 fungal-type" evidence="7">
    <location>
        <begin position="16"/>
        <end position="46"/>
    </location>
</feature>
<dbReference type="InterPro" id="IPR007219">
    <property type="entry name" value="XnlR_reg_dom"/>
</dbReference>
<evidence type="ECO:0000313" key="8">
    <source>
        <dbReference type="EMBL" id="EEU48988.1"/>
    </source>
</evidence>
<proteinExistence type="predicted"/>
<dbReference type="Pfam" id="PF00172">
    <property type="entry name" value="Zn_clus"/>
    <property type="match status" value="1"/>
</dbReference>
<evidence type="ECO:0000256" key="6">
    <source>
        <dbReference type="ARBA" id="ARBA00023242"/>
    </source>
</evidence>
<dbReference type="InParanoid" id="C7YJJ6"/>
<keyword evidence="4" id="KW-0238">DNA-binding</keyword>
<dbReference type="GO" id="GO:0008270">
    <property type="term" value="F:zinc ion binding"/>
    <property type="evidence" value="ECO:0007669"/>
    <property type="project" value="InterPro"/>
</dbReference>
<dbReference type="GO" id="GO:0005634">
    <property type="term" value="C:nucleus"/>
    <property type="evidence" value="ECO:0007669"/>
    <property type="project" value="UniProtKB-SubCell"/>
</dbReference>
<accession>C7YJJ6</accession>
<dbReference type="STRING" id="660122.C7YJJ6"/>
<dbReference type="SMART" id="SM00906">
    <property type="entry name" value="Fungal_trans"/>
    <property type="match status" value="1"/>
</dbReference>
<dbReference type="eggNOG" id="ENOG502SH49">
    <property type="taxonomic scope" value="Eukaryota"/>
</dbReference>
<dbReference type="CDD" id="cd12148">
    <property type="entry name" value="fungal_TF_MHR"/>
    <property type="match status" value="1"/>
</dbReference>
<dbReference type="PANTHER" id="PTHR47338:SF3">
    <property type="entry name" value="C6 FINGER DOMAIN TRANSCRIPTION FACTOR DBAA-RELATED"/>
    <property type="match status" value="1"/>
</dbReference>
<evidence type="ECO:0000256" key="4">
    <source>
        <dbReference type="ARBA" id="ARBA00023125"/>
    </source>
</evidence>
<dbReference type="GeneID" id="9676622"/>
<comment type="subcellular location">
    <subcellularLocation>
        <location evidence="1">Nucleus</location>
    </subcellularLocation>
</comment>
<organism evidence="8 9">
    <name type="scientific">Fusarium vanettenii (strain ATCC MYA-4622 / CBS 123669 / FGSC 9596 / NRRL 45880 / 77-13-4)</name>
    <name type="common">Fusarium solani subsp. pisi</name>
    <dbReference type="NCBI Taxonomy" id="660122"/>
    <lineage>
        <taxon>Eukaryota</taxon>
        <taxon>Fungi</taxon>
        <taxon>Dikarya</taxon>
        <taxon>Ascomycota</taxon>
        <taxon>Pezizomycotina</taxon>
        <taxon>Sordariomycetes</taxon>
        <taxon>Hypocreomycetidae</taxon>
        <taxon>Hypocreales</taxon>
        <taxon>Nectriaceae</taxon>
        <taxon>Fusarium</taxon>
        <taxon>Fusarium solani species complex</taxon>
        <taxon>Fusarium vanettenii</taxon>
    </lineage>
</organism>
<reference evidence="8 9" key="1">
    <citation type="journal article" date="2009" name="PLoS Genet.">
        <title>The genome of Nectria haematococca: contribution of supernumerary chromosomes to gene expansion.</title>
        <authorList>
            <person name="Coleman J.J."/>
            <person name="Rounsley S.D."/>
            <person name="Rodriguez-Carres M."/>
            <person name="Kuo A."/>
            <person name="Wasmann C.C."/>
            <person name="Grimwood J."/>
            <person name="Schmutz J."/>
            <person name="Taga M."/>
            <person name="White G.J."/>
            <person name="Zhou S."/>
            <person name="Schwartz D.C."/>
            <person name="Freitag M."/>
            <person name="Ma L.J."/>
            <person name="Danchin E.G."/>
            <person name="Henrissat B."/>
            <person name="Coutinho P.M."/>
            <person name="Nelson D.R."/>
            <person name="Straney D."/>
            <person name="Napoli C.A."/>
            <person name="Barker B.M."/>
            <person name="Gribskov M."/>
            <person name="Rep M."/>
            <person name="Kroken S."/>
            <person name="Molnar I."/>
            <person name="Rensing C."/>
            <person name="Kennell J.C."/>
            <person name="Zamora J."/>
            <person name="Farman M.L."/>
            <person name="Selker E.U."/>
            <person name="Salamov A."/>
            <person name="Shapiro H."/>
            <person name="Pangilinan J."/>
            <person name="Lindquist E."/>
            <person name="Lamers C."/>
            <person name="Grigoriev I.V."/>
            <person name="Geiser D.M."/>
            <person name="Covert S.F."/>
            <person name="Temporini E."/>
            <person name="Vanetten H.D."/>
        </authorList>
    </citation>
    <scope>NUCLEOTIDE SEQUENCE [LARGE SCALE GENOMIC DNA]</scope>
    <source>
        <strain evidence="9">ATCC MYA-4622 / CBS 123669 / FGSC 9596 / NRRL 45880 / 77-13-4</strain>
    </source>
</reference>
<dbReference type="GO" id="GO:0003677">
    <property type="term" value="F:DNA binding"/>
    <property type="evidence" value="ECO:0007669"/>
    <property type="project" value="UniProtKB-KW"/>
</dbReference>
<evidence type="ECO:0000256" key="5">
    <source>
        <dbReference type="ARBA" id="ARBA00023163"/>
    </source>
</evidence>
<dbReference type="InterPro" id="IPR001138">
    <property type="entry name" value="Zn2Cys6_DnaBD"/>
</dbReference>
<keyword evidence="2" id="KW-0479">Metal-binding</keyword>
<evidence type="ECO:0000259" key="7">
    <source>
        <dbReference type="PROSITE" id="PS50048"/>
    </source>
</evidence>
<dbReference type="VEuPathDB" id="FungiDB:NECHADRAFT_75701"/>
<keyword evidence="9" id="KW-1185">Reference proteome</keyword>
<dbReference type="Proteomes" id="UP000005206">
    <property type="component" value="Chromosome 1"/>
</dbReference>
<dbReference type="AlphaFoldDB" id="C7YJJ6"/>
<dbReference type="RefSeq" id="XP_003054701.1">
    <property type="nucleotide sequence ID" value="XM_003054655.1"/>
</dbReference>
<dbReference type="GO" id="GO:0000981">
    <property type="term" value="F:DNA-binding transcription factor activity, RNA polymerase II-specific"/>
    <property type="evidence" value="ECO:0007669"/>
    <property type="project" value="InterPro"/>
</dbReference>
<dbReference type="CDD" id="cd00067">
    <property type="entry name" value="GAL4"/>
    <property type="match status" value="1"/>
</dbReference>
<dbReference type="PANTHER" id="PTHR47338">
    <property type="entry name" value="ZN(II)2CYS6 TRANSCRIPTION FACTOR (EUROFUNG)-RELATED"/>
    <property type="match status" value="1"/>
</dbReference>
<dbReference type="KEGG" id="nhe:NECHADRAFT_75701"/>
<evidence type="ECO:0000313" key="9">
    <source>
        <dbReference type="Proteomes" id="UP000005206"/>
    </source>
</evidence>
<name>C7YJJ6_FUSV7</name>
<dbReference type="EMBL" id="GG698896">
    <property type="protein sequence ID" value="EEU48988.1"/>
    <property type="molecule type" value="Genomic_DNA"/>
</dbReference>
<evidence type="ECO:0000256" key="2">
    <source>
        <dbReference type="ARBA" id="ARBA00022723"/>
    </source>
</evidence>
<dbReference type="Gene3D" id="4.10.240.10">
    <property type="entry name" value="Zn(2)-C6 fungal-type DNA-binding domain"/>
    <property type="match status" value="1"/>
</dbReference>
<dbReference type="SUPFAM" id="SSF57701">
    <property type="entry name" value="Zn2/Cys6 DNA-binding domain"/>
    <property type="match status" value="1"/>
</dbReference>
<gene>
    <name evidence="8" type="ORF">NECHADRAFT_75701</name>
</gene>
<dbReference type="Pfam" id="PF04082">
    <property type="entry name" value="Fungal_trans"/>
    <property type="match status" value="1"/>
</dbReference>
<dbReference type="InterPro" id="IPR050815">
    <property type="entry name" value="TF_fung"/>
</dbReference>
<keyword evidence="6" id="KW-0539">Nucleus</keyword>
<dbReference type="HOGENOM" id="CLU_011017_3_1_1"/>
<keyword evidence="3" id="KW-0805">Transcription regulation</keyword>
<dbReference type="OrthoDB" id="3037908at2759"/>
<sequence length="547" mass="61654">MSHPVSGRALPRLGTACDECRRRKQRCDGQQPACRVCQESGLTCQTTQRGARGPKKGYIKALKDRVLELEALLQNHVGAENSNQESNPEIPYDIILPTPSTGLSDEPLNGDIPFWLPAMSENPIALTGPLSELTPASIPSLASSNLPQITSMMHAELTTPKATSRACLQWTIWALASLLSTQFTHLVEPLYQNAKQMLECLSLESKDSHDHDTELVQSWVLVAIYESMRTYHQQAWMSAGRAFRLVQAFHFHELDMPTRNNLTPRSESDTFIEIEEKRRVFWMAYFLDHLFSIRNDWPVTLNEHVICTRLPAPERKFQSVQFELGSFLSEAMTESSASSPFNECLILATICGRSLLHDQQDKVSKAYGDLGSEWEQQRQWLDDLLTARLEALSDRYPSPTEAHDPLLLFAHILGQTTVVYRCKGMIQSPANSSTLENSNSDYLKIQSRAIAAMKNIVNLAKAMSELHFSKIHPLMPIPLFICAEFLYENSSKHKDFHQSLQELVSIFYGLTNVNNHEQSYVDLLPRSCISKTKKLLKHGVQASAVEA</sequence>
<dbReference type="InterPro" id="IPR036864">
    <property type="entry name" value="Zn2-C6_fun-type_DNA-bd_sf"/>
</dbReference>
<dbReference type="GO" id="GO:0006351">
    <property type="term" value="P:DNA-templated transcription"/>
    <property type="evidence" value="ECO:0007669"/>
    <property type="project" value="InterPro"/>
</dbReference>